<dbReference type="Proteomes" id="UP000015102">
    <property type="component" value="Unassembled WGS sequence"/>
</dbReference>
<dbReference type="InterPro" id="IPR010562">
    <property type="entry name" value="Haemolymph_juvenile_hormone-bd"/>
</dbReference>
<evidence type="ECO:0000313" key="2">
    <source>
        <dbReference type="EnsemblMetazoa" id="MESCA007813-PA"/>
    </source>
</evidence>
<dbReference type="EMBL" id="CAQQ02008050">
    <property type="status" value="NOT_ANNOTATED_CDS"/>
    <property type="molecule type" value="Genomic_DNA"/>
</dbReference>
<dbReference type="AlphaFoldDB" id="T1GVK4"/>
<dbReference type="Pfam" id="PF06585">
    <property type="entry name" value="JHBP"/>
    <property type="match status" value="1"/>
</dbReference>
<feature type="chain" id="PRO_5004577758" evidence="1">
    <location>
        <begin position="17"/>
        <end position="167"/>
    </location>
</feature>
<dbReference type="EnsemblMetazoa" id="MESCA007813-RA">
    <property type="protein sequence ID" value="MESCA007813-PA"/>
    <property type="gene ID" value="MESCA007813"/>
</dbReference>
<name>T1GVK4_MEGSC</name>
<dbReference type="HOGENOM" id="CLU_1596384_0_0_1"/>
<dbReference type="EMBL" id="CAQQ02008049">
    <property type="status" value="NOT_ANNOTATED_CDS"/>
    <property type="molecule type" value="Genomic_DNA"/>
</dbReference>
<dbReference type="EMBL" id="CAQQ02008051">
    <property type="status" value="NOT_ANNOTATED_CDS"/>
    <property type="molecule type" value="Genomic_DNA"/>
</dbReference>
<dbReference type="Gene3D" id="3.15.10.30">
    <property type="entry name" value="Haemolymph juvenile hormone binding protein"/>
    <property type="match status" value="1"/>
</dbReference>
<reference evidence="3" key="1">
    <citation type="submission" date="2013-02" db="EMBL/GenBank/DDBJ databases">
        <authorList>
            <person name="Hughes D."/>
        </authorList>
    </citation>
    <scope>NUCLEOTIDE SEQUENCE</scope>
    <source>
        <strain>Durham</strain>
        <strain evidence="3">NC isolate 2 -- Noor lab</strain>
    </source>
</reference>
<sequence>MKVFIVLLAIVGAAFAGTVSNFEIQGRSISSQIEDAIVGIRDQMPCGFPEFGVGPLAPARISEKDVHLQTESFGADGGVEDFALWGINEFDVNNVKANALTSIIENTVVSAINDNQKEISDKIEENFVPRVNAVLKGHKIWYLFSLLGGGFGSTGSKCVPPPEPWYN</sequence>
<evidence type="ECO:0000313" key="3">
    <source>
        <dbReference type="Proteomes" id="UP000015102"/>
    </source>
</evidence>
<keyword evidence="1" id="KW-0732">Signal</keyword>
<protein>
    <submittedName>
        <fullName evidence="2">Uncharacterized protein</fullName>
    </submittedName>
</protein>
<evidence type="ECO:0000256" key="1">
    <source>
        <dbReference type="SAM" id="SignalP"/>
    </source>
</evidence>
<dbReference type="InterPro" id="IPR038606">
    <property type="entry name" value="To_sf"/>
</dbReference>
<accession>T1GVK4</accession>
<feature type="signal peptide" evidence="1">
    <location>
        <begin position="1"/>
        <end position="16"/>
    </location>
</feature>
<keyword evidence="3" id="KW-1185">Reference proteome</keyword>
<dbReference type="PANTHER" id="PTHR20993:SF0">
    <property type="entry name" value="GH07914P"/>
    <property type="match status" value="1"/>
</dbReference>
<reference evidence="2" key="2">
    <citation type="submission" date="2015-06" db="UniProtKB">
        <authorList>
            <consortium name="EnsemblMetazoa"/>
        </authorList>
    </citation>
    <scope>IDENTIFICATION</scope>
</reference>
<dbReference type="PANTHER" id="PTHR20993">
    <property type="entry name" value="GH07914P"/>
    <property type="match status" value="1"/>
</dbReference>
<organism evidence="2 3">
    <name type="scientific">Megaselia scalaris</name>
    <name type="common">Humpbacked fly</name>
    <name type="synonym">Phora scalaris</name>
    <dbReference type="NCBI Taxonomy" id="36166"/>
    <lineage>
        <taxon>Eukaryota</taxon>
        <taxon>Metazoa</taxon>
        <taxon>Ecdysozoa</taxon>
        <taxon>Arthropoda</taxon>
        <taxon>Hexapoda</taxon>
        <taxon>Insecta</taxon>
        <taxon>Pterygota</taxon>
        <taxon>Neoptera</taxon>
        <taxon>Endopterygota</taxon>
        <taxon>Diptera</taxon>
        <taxon>Brachycera</taxon>
        <taxon>Muscomorpha</taxon>
        <taxon>Platypezoidea</taxon>
        <taxon>Phoridae</taxon>
        <taxon>Megaseliini</taxon>
        <taxon>Megaselia</taxon>
    </lineage>
</organism>
<proteinExistence type="predicted"/>